<evidence type="ECO:0000256" key="10">
    <source>
        <dbReference type="ARBA" id="ARBA00022801"/>
    </source>
</evidence>
<evidence type="ECO:0000256" key="23">
    <source>
        <dbReference type="ARBA" id="ARBA00047482"/>
    </source>
</evidence>
<comment type="catalytic activity">
    <reaction evidence="26">
        <text>1-tetradecanoyl-sn-glycero-3-phosphocholine + H2O = 1-tetradecanoyl-sn-glycerol + phosphocholine + H(+)</text>
        <dbReference type="Rhea" id="RHEA:40999"/>
        <dbReference type="ChEBI" id="CHEBI:15377"/>
        <dbReference type="ChEBI" id="CHEBI:15378"/>
        <dbReference type="ChEBI" id="CHEBI:64489"/>
        <dbReference type="ChEBI" id="CHEBI:75536"/>
        <dbReference type="ChEBI" id="CHEBI:295975"/>
    </reaction>
    <physiologicalReaction direction="left-to-right" evidence="26">
        <dbReference type="Rhea" id="RHEA:41000"/>
    </physiologicalReaction>
</comment>
<dbReference type="InterPro" id="IPR002591">
    <property type="entry name" value="Phosphodiest/P_Trfase"/>
</dbReference>
<evidence type="ECO:0000256" key="26">
    <source>
        <dbReference type="ARBA" id="ARBA00047779"/>
    </source>
</evidence>
<comment type="function">
    <text evidence="20">Choline-specific glycerophosphodiesterase that hydrolyzes glycerophosphocholine (GPC) and lysophosphatidylcholine (LPC) and contributes to supplying choline to the cells. Has a preference for LPC with short (12:0 and 14:0) or polyunsaturated (18:2 and 20:4) fatty acids. In vitro, hydrolyzes only choline-containing lysophospholipids, such as sphingosylphosphorylcholine (SPC), platelet-activating factor (PAF) and lysoPAF, but not other lysophospholipids.</text>
</comment>
<reference evidence="32 33" key="1">
    <citation type="submission" date="2024-11" db="EMBL/GenBank/DDBJ databases">
        <title>Adaptive evolution of stress response genes in parasites aligns with host niche diversity.</title>
        <authorList>
            <person name="Hahn C."/>
            <person name="Resl P."/>
        </authorList>
    </citation>
    <scope>NUCLEOTIDE SEQUENCE [LARGE SCALE GENOMIC DNA]</scope>
    <source>
        <strain evidence="32">EGGRZ-B1_66</strain>
        <tissue evidence="32">Body</tissue>
    </source>
</reference>
<evidence type="ECO:0000256" key="11">
    <source>
        <dbReference type="ARBA" id="ARBA00022833"/>
    </source>
</evidence>
<evidence type="ECO:0000256" key="15">
    <source>
        <dbReference type="ARBA" id="ARBA00023157"/>
    </source>
</evidence>
<dbReference type="CDD" id="cd16018">
    <property type="entry name" value="Enpp"/>
    <property type="match status" value="1"/>
</dbReference>
<keyword evidence="13" id="KW-0443">Lipid metabolism</keyword>
<evidence type="ECO:0000256" key="21">
    <source>
        <dbReference type="ARBA" id="ARBA00047290"/>
    </source>
</evidence>
<evidence type="ECO:0000256" key="16">
    <source>
        <dbReference type="ARBA" id="ARBA00023180"/>
    </source>
</evidence>
<comment type="catalytic activity">
    <reaction evidence="30">
        <text>1-(9Z,12Z)-octadecadienoyl-sn-glycero-3-phosphocholine + H2O = 1-(9Z,12Z-octadecadienoyl)-sn-glycerol + phosphocholine + H(+)</text>
        <dbReference type="Rhea" id="RHEA:41115"/>
        <dbReference type="ChEBI" id="CHEBI:15377"/>
        <dbReference type="ChEBI" id="CHEBI:15378"/>
        <dbReference type="ChEBI" id="CHEBI:28733"/>
        <dbReference type="ChEBI" id="CHEBI:75561"/>
        <dbReference type="ChEBI" id="CHEBI:295975"/>
    </reaction>
    <physiologicalReaction direction="left-to-right" evidence="30">
        <dbReference type="Rhea" id="RHEA:41116"/>
    </physiologicalReaction>
</comment>
<keyword evidence="14" id="KW-0472">Membrane</keyword>
<comment type="catalytic activity">
    <reaction evidence="27">
        <text>1-hexadecanoyl-sn-glycero-3-phosphocholine + H2O = 1-hexadecanoyl-sn-glycerol + phosphocholine + H(+)</text>
        <dbReference type="Rhea" id="RHEA:41119"/>
        <dbReference type="ChEBI" id="CHEBI:15377"/>
        <dbReference type="ChEBI" id="CHEBI:15378"/>
        <dbReference type="ChEBI" id="CHEBI:72998"/>
        <dbReference type="ChEBI" id="CHEBI:75542"/>
        <dbReference type="ChEBI" id="CHEBI:295975"/>
    </reaction>
    <physiologicalReaction direction="left-to-right" evidence="27">
        <dbReference type="Rhea" id="RHEA:41120"/>
    </physiologicalReaction>
</comment>
<evidence type="ECO:0000256" key="9">
    <source>
        <dbReference type="ARBA" id="ARBA00022729"/>
    </source>
</evidence>
<comment type="catalytic activity">
    <reaction evidence="23">
        <text>glycero-2-phosphocholine + H2O = phosphocholine + glycerol + H(+)</text>
        <dbReference type="Rhea" id="RHEA:61684"/>
        <dbReference type="ChEBI" id="CHEBI:15377"/>
        <dbReference type="ChEBI" id="CHEBI:15378"/>
        <dbReference type="ChEBI" id="CHEBI:17754"/>
        <dbReference type="ChEBI" id="CHEBI:144950"/>
        <dbReference type="ChEBI" id="CHEBI:295975"/>
    </reaction>
    <physiologicalReaction direction="left-to-right" evidence="23">
        <dbReference type="Rhea" id="RHEA:61685"/>
    </physiologicalReaction>
</comment>
<dbReference type="GO" id="GO:0046872">
    <property type="term" value="F:metal ion binding"/>
    <property type="evidence" value="ECO:0007669"/>
    <property type="project" value="UniProtKB-KW"/>
</dbReference>
<comment type="catalytic activity">
    <reaction evidence="29">
        <text>sn-glycerol 3-phosphocholine + H2O = phosphocholine + glycerol + H(+)</text>
        <dbReference type="Rhea" id="RHEA:19545"/>
        <dbReference type="ChEBI" id="CHEBI:15377"/>
        <dbReference type="ChEBI" id="CHEBI:15378"/>
        <dbReference type="ChEBI" id="CHEBI:16870"/>
        <dbReference type="ChEBI" id="CHEBI:17754"/>
        <dbReference type="ChEBI" id="CHEBI:295975"/>
        <dbReference type="EC" id="3.1.4.38"/>
    </reaction>
    <physiologicalReaction direction="left-to-right" evidence="29">
        <dbReference type="Rhea" id="RHEA:19546"/>
    </physiologicalReaction>
</comment>
<evidence type="ECO:0000256" key="22">
    <source>
        <dbReference type="ARBA" id="ARBA00047322"/>
    </source>
</evidence>
<keyword evidence="5" id="KW-1003">Cell membrane</keyword>
<evidence type="ECO:0000256" key="30">
    <source>
        <dbReference type="ARBA" id="ARBA00049092"/>
    </source>
</evidence>
<dbReference type="GO" id="GO:0047390">
    <property type="term" value="F:glycerophosphocholine cholinephosphodiesterase activity"/>
    <property type="evidence" value="ECO:0007669"/>
    <property type="project" value="UniProtKB-EC"/>
</dbReference>
<comment type="catalytic activity">
    <reaction evidence="24">
        <text>a 1-O-alkyl-sn-glycero-3-phosphocholine + H2O = a 1-O-alkyl-sn-glycerol + phosphocholine + H(+)</text>
        <dbReference type="Rhea" id="RHEA:36083"/>
        <dbReference type="ChEBI" id="CHEBI:15377"/>
        <dbReference type="ChEBI" id="CHEBI:15378"/>
        <dbReference type="ChEBI" id="CHEBI:15850"/>
        <dbReference type="ChEBI" id="CHEBI:30909"/>
        <dbReference type="ChEBI" id="CHEBI:295975"/>
    </reaction>
    <physiologicalReaction direction="left-to-right" evidence="24">
        <dbReference type="Rhea" id="RHEA:36084"/>
    </physiologicalReaction>
</comment>
<evidence type="ECO:0000256" key="24">
    <source>
        <dbReference type="ARBA" id="ARBA00047494"/>
    </source>
</evidence>
<dbReference type="EMBL" id="JBJKFK010000038">
    <property type="protein sequence ID" value="KAL3320651.1"/>
    <property type="molecule type" value="Genomic_DNA"/>
</dbReference>
<keyword evidence="33" id="KW-1185">Reference proteome</keyword>
<dbReference type="Gene3D" id="3.40.720.10">
    <property type="entry name" value="Alkaline Phosphatase, subunit A"/>
    <property type="match status" value="1"/>
</dbReference>
<keyword evidence="10" id="KW-0378">Hydrolase</keyword>
<keyword evidence="9" id="KW-0732">Signal</keyword>
<keyword evidence="16" id="KW-0325">Glycoprotein</keyword>
<comment type="catalytic activity">
    <reaction evidence="31">
        <text>1-(5Z,8Z,11Z,14Z-eicosatetraenoyl)-sn-glycero-3-phosphocholine + H2O = 1-(5Z,8Z,11Z,14Z-eicosatetraenoyl)-sn-glycerol + phosphocholine + H(+)</text>
        <dbReference type="Rhea" id="RHEA:41003"/>
        <dbReference type="ChEBI" id="CHEBI:15377"/>
        <dbReference type="ChEBI" id="CHEBI:15378"/>
        <dbReference type="ChEBI" id="CHEBI:34071"/>
        <dbReference type="ChEBI" id="CHEBI:74344"/>
        <dbReference type="ChEBI" id="CHEBI:295975"/>
    </reaction>
    <physiologicalReaction direction="left-to-right" evidence="31">
        <dbReference type="Rhea" id="RHEA:41004"/>
    </physiologicalReaction>
</comment>
<keyword evidence="6" id="KW-0597">Phosphoprotein</keyword>
<evidence type="ECO:0000256" key="25">
    <source>
        <dbReference type="ARBA" id="ARBA00047600"/>
    </source>
</evidence>
<dbReference type="EC" id="3.1.4.38" evidence="4"/>
<comment type="catalytic activity">
    <reaction evidence="28">
        <text>sphing-4-enine-phosphocholine + H2O = sphing-4-enine + phosphocholine + H(+)</text>
        <dbReference type="Rhea" id="RHEA:41095"/>
        <dbReference type="ChEBI" id="CHEBI:15377"/>
        <dbReference type="ChEBI" id="CHEBI:15378"/>
        <dbReference type="ChEBI" id="CHEBI:57756"/>
        <dbReference type="ChEBI" id="CHEBI:58906"/>
        <dbReference type="ChEBI" id="CHEBI:295975"/>
    </reaction>
    <physiologicalReaction direction="left-to-right" evidence="28">
        <dbReference type="Rhea" id="RHEA:41096"/>
    </physiologicalReaction>
</comment>
<proteinExistence type="inferred from homology"/>
<dbReference type="Proteomes" id="UP001626550">
    <property type="component" value="Unassembled WGS sequence"/>
</dbReference>
<evidence type="ECO:0000256" key="14">
    <source>
        <dbReference type="ARBA" id="ARBA00023136"/>
    </source>
</evidence>
<evidence type="ECO:0000256" key="27">
    <source>
        <dbReference type="ARBA" id="ARBA00048209"/>
    </source>
</evidence>
<evidence type="ECO:0000256" key="29">
    <source>
        <dbReference type="ARBA" id="ARBA00048703"/>
    </source>
</evidence>
<evidence type="ECO:0000256" key="13">
    <source>
        <dbReference type="ARBA" id="ARBA00023098"/>
    </source>
</evidence>
<evidence type="ECO:0000256" key="28">
    <source>
        <dbReference type="ARBA" id="ARBA00048234"/>
    </source>
</evidence>
<name>A0ABD2QPH5_9PLAT</name>
<dbReference type="PANTHER" id="PTHR10151:SF66">
    <property type="entry name" value="GLYCEROPHOSPHOCHOLINE CHOLINEPHOSPHODIESTERASE ENPP6"/>
    <property type="match status" value="1"/>
</dbReference>
<evidence type="ECO:0000256" key="19">
    <source>
        <dbReference type="ARBA" id="ARBA00032556"/>
    </source>
</evidence>
<comment type="catalytic activity">
    <reaction evidence="21">
        <text>1-dodecanoyl-sn-glycero-3-phosphocholine + H2O = 1-dodecanoyl-sn-glycerol + phosphocholine + H(+)</text>
        <dbReference type="Rhea" id="RHEA:41127"/>
        <dbReference type="ChEBI" id="CHEBI:15377"/>
        <dbReference type="ChEBI" id="CHEBI:15378"/>
        <dbReference type="ChEBI" id="CHEBI:74966"/>
        <dbReference type="ChEBI" id="CHEBI:75529"/>
        <dbReference type="ChEBI" id="CHEBI:295975"/>
    </reaction>
    <physiologicalReaction direction="left-to-right" evidence="21">
        <dbReference type="Rhea" id="RHEA:41128"/>
    </physiologicalReaction>
</comment>
<comment type="subcellular location">
    <subcellularLocation>
        <location evidence="2">Cell membrane</location>
        <topology evidence="2">Lipid-anchor</topology>
        <topology evidence="2">GPI-anchor</topology>
    </subcellularLocation>
</comment>
<evidence type="ECO:0000313" key="32">
    <source>
        <dbReference type="EMBL" id="KAL3320651.1"/>
    </source>
</evidence>
<sequence length="481" mass="55190">MTSIFHLISCNRQPDASRLLVLFLDGFRWDYISNTSHQDLLPNFKRIYHHGASVERVMPIFPTDCFPNIYSIFTGKLPSEHGVLFNDMYSSINGDAFFHEQEETRHLSSKWVHAETIWQQLQTQGRKTYLHHLPTCTENSTDNTFNGHECHPYSKDEMTLSHLNKSLHEAMIKLTRQDYHFAVVYHDSLDQMAHKHGPLSAVILKHHLPAIDRILGELLDAVDTNWQLNVNLMIVSDHGLVEALAKDTGRIIIDRFISRQSVTRINNRGTTLSLWVTPDEHEQVLYEFEYLGSNFETYTKETLPESWKVGKRFEEFFPSFYLIAKPGHVFVSTIAKDRGLASDPFAKNSTLNMRKGWHGYRPDHSDMHTPLLIYGPQVKPGVRLVNKGMIVATDIYHIMAEILGMQSRDNALVSVLLNSSYVTMWQEIPCIFIGILSFPVVKSAFRSAKKCYSHKKDLLIKVNPFAPYDKTNAGLLISDDQ</sequence>
<evidence type="ECO:0000256" key="6">
    <source>
        <dbReference type="ARBA" id="ARBA00022553"/>
    </source>
</evidence>
<dbReference type="SUPFAM" id="SSF53649">
    <property type="entry name" value="Alkaline phosphatase-like"/>
    <property type="match status" value="1"/>
</dbReference>
<dbReference type="GO" id="GO:0005886">
    <property type="term" value="C:plasma membrane"/>
    <property type="evidence" value="ECO:0007669"/>
    <property type="project" value="UniProtKB-SubCell"/>
</dbReference>
<comment type="catalytic activity">
    <reaction evidence="25">
        <text>a 1-acyl-sn-glycero-3-phosphocholine + H2O = a 1-acyl-sn-glycerol + phosphocholine + H(+)</text>
        <dbReference type="Rhea" id="RHEA:44720"/>
        <dbReference type="ChEBI" id="CHEBI:15377"/>
        <dbReference type="ChEBI" id="CHEBI:15378"/>
        <dbReference type="ChEBI" id="CHEBI:58168"/>
        <dbReference type="ChEBI" id="CHEBI:64683"/>
        <dbReference type="ChEBI" id="CHEBI:295975"/>
    </reaction>
    <physiologicalReaction direction="left-to-right" evidence="25">
        <dbReference type="Rhea" id="RHEA:44721"/>
    </physiologicalReaction>
</comment>
<dbReference type="Pfam" id="PF01663">
    <property type="entry name" value="Phosphodiest"/>
    <property type="match status" value="1"/>
</dbReference>
<keyword evidence="11" id="KW-0862">Zinc</keyword>
<keyword evidence="15" id="KW-1015">Disulfide bond</keyword>
<comment type="cofactor">
    <cofactor evidence="1">
        <name>Zn(2+)</name>
        <dbReference type="ChEBI" id="CHEBI:29105"/>
    </cofactor>
</comment>
<organism evidence="32 33">
    <name type="scientific">Cichlidogyrus casuarinus</name>
    <dbReference type="NCBI Taxonomy" id="1844966"/>
    <lineage>
        <taxon>Eukaryota</taxon>
        <taxon>Metazoa</taxon>
        <taxon>Spiralia</taxon>
        <taxon>Lophotrochozoa</taxon>
        <taxon>Platyhelminthes</taxon>
        <taxon>Monogenea</taxon>
        <taxon>Monopisthocotylea</taxon>
        <taxon>Dactylogyridea</taxon>
        <taxon>Ancyrocephalidae</taxon>
        <taxon>Cichlidogyrus</taxon>
    </lineage>
</organism>
<evidence type="ECO:0000256" key="5">
    <source>
        <dbReference type="ARBA" id="ARBA00022475"/>
    </source>
</evidence>
<evidence type="ECO:0000256" key="1">
    <source>
        <dbReference type="ARBA" id="ARBA00001947"/>
    </source>
</evidence>
<evidence type="ECO:0000313" key="33">
    <source>
        <dbReference type="Proteomes" id="UP001626550"/>
    </source>
</evidence>
<comment type="caution">
    <text evidence="32">The sequence shown here is derived from an EMBL/GenBank/DDBJ whole genome shotgun (WGS) entry which is preliminary data.</text>
</comment>
<protein>
    <recommendedName>
        <fullName evidence="4">glycerophosphocholine cholinephosphodiesterase</fullName>
        <ecNumber evidence="4">3.1.4.38</ecNumber>
    </recommendedName>
    <alternativeName>
        <fullName evidence="19">Choline-specific glycerophosphodiester phosphodiesterase</fullName>
    </alternativeName>
    <alternativeName>
        <fullName evidence="18">Ectonucleotide pyrophosphatase/phosphodiesterase family member 6</fullName>
    </alternativeName>
</protein>
<accession>A0ABD2QPH5</accession>
<evidence type="ECO:0000256" key="8">
    <source>
        <dbReference type="ARBA" id="ARBA00022723"/>
    </source>
</evidence>
<evidence type="ECO:0000256" key="7">
    <source>
        <dbReference type="ARBA" id="ARBA00022622"/>
    </source>
</evidence>
<comment type="similarity">
    <text evidence="3">Belongs to the nucleotide pyrophosphatase/phosphodiesterase family.</text>
</comment>
<evidence type="ECO:0000256" key="17">
    <source>
        <dbReference type="ARBA" id="ARBA00023288"/>
    </source>
</evidence>
<evidence type="ECO:0000256" key="3">
    <source>
        <dbReference type="ARBA" id="ARBA00010594"/>
    </source>
</evidence>
<dbReference type="AlphaFoldDB" id="A0ABD2QPH5"/>
<evidence type="ECO:0000256" key="12">
    <source>
        <dbReference type="ARBA" id="ARBA00022963"/>
    </source>
</evidence>
<evidence type="ECO:0000256" key="2">
    <source>
        <dbReference type="ARBA" id="ARBA00004609"/>
    </source>
</evidence>
<dbReference type="InterPro" id="IPR017850">
    <property type="entry name" value="Alkaline_phosphatase_core_sf"/>
</dbReference>
<comment type="catalytic activity">
    <reaction evidence="22">
        <text>1-(9Z-octadecenoyl)-sn-glycero-3-phosphocholine + H2O = 1-(9Z-octadecenoyl)-sn-glycerol + phosphocholine + H(+)</text>
        <dbReference type="Rhea" id="RHEA:41091"/>
        <dbReference type="ChEBI" id="CHEBI:15377"/>
        <dbReference type="ChEBI" id="CHEBI:15378"/>
        <dbReference type="ChEBI" id="CHEBI:28610"/>
        <dbReference type="ChEBI" id="CHEBI:75757"/>
        <dbReference type="ChEBI" id="CHEBI:295975"/>
    </reaction>
    <physiologicalReaction direction="left-to-right" evidence="22">
        <dbReference type="Rhea" id="RHEA:41092"/>
    </physiologicalReaction>
</comment>
<keyword evidence="17" id="KW-0449">Lipoprotein</keyword>
<dbReference type="PANTHER" id="PTHR10151">
    <property type="entry name" value="ECTONUCLEOTIDE PYROPHOSPHATASE/PHOSPHODIESTERASE"/>
    <property type="match status" value="1"/>
</dbReference>
<evidence type="ECO:0000256" key="20">
    <source>
        <dbReference type="ARBA" id="ARBA00046203"/>
    </source>
</evidence>
<evidence type="ECO:0000256" key="4">
    <source>
        <dbReference type="ARBA" id="ARBA00012318"/>
    </source>
</evidence>
<dbReference type="GO" id="GO:0016042">
    <property type="term" value="P:lipid catabolic process"/>
    <property type="evidence" value="ECO:0007669"/>
    <property type="project" value="UniProtKB-KW"/>
</dbReference>
<keyword evidence="8" id="KW-0479">Metal-binding</keyword>
<keyword evidence="7" id="KW-0336">GPI-anchor</keyword>
<keyword evidence="12" id="KW-0442">Lipid degradation</keyword>
<evidence type="ECO:0000256" key="18">
    <source>
        <dbReference type="ARBA" id="ARBA00031167"/>
    </source>
</evidence>
<dbReference type="GO" id="GO:0098552">
    <property type="term" value="C:side of membrane"/>
    <property type="evidence" value="ECO:0007669"/>
    <property type="project" value="UniProtKB-KW"/>
</dbReference>
<gene>
    <name evidence="32" type="primary">ENPP6</name>
    <name evidence="32" type="ORF">Ciccas_000655</name>
</gene>
<evidence type="ECO:0000256" key="31">
    <source>
        <dbReference type="ARBA" id="ARBA00049320"/>
    </source>
</evidence>